<evidence type="ECO:0000313" key="1">
    <source>
        <dbReference type="EMBL" id="HHM68136.1"/>
    </source>
</evidence>
<comment type="caution">
    <text evidence="1">The sequence shown here is derived from an EMBL/GenBank/DDBJ whole genome shotgun (WGS) entry which is preliminary data.</text>
</comment>
<dbReference type="EMBL" id="DRXE01000203">
    <property type="protein sequence ID" value="HHM68136.1"/>
    <property type="molecule type" value="Genomic_DNA"/>
</dbReference>
<accession>A0A7C5RF00</accession>
<organism evidence="1">
    <name type="scientific">Thermus caliditerrae</name>
    <dbReference type="NCBI Taxonomy" id="1330700"/>
    <lineage>
        <taxon>Bacteria</taxon>
        <taxon>Thermotogati</taxon>
        <taxon>Deinococcota</taxon>
        <taxon>Deinococci</taxon>
        <taxon>Thermales</taxon>
        <taxon>Thermaceae</taxon>
        <taxon>Thermus</taxon>
    </lineage>
</organism>
<name>A0A7C5RF00_9DEIN</name>
<protein>
    <submittedName>
        <fullName evidence="1">Uncharacterized protein</fullName>
    </submittedName>
</protein>
<dbReference type="AlphaFoldDB" id="A0A7C5RF00"/>
<reference evidence="1" key="1">
    <citation type="journal article" date="2020" name="mSystems">
        <title>Genome- and Community-Level Interaction Insights into Carbon Utilization and Element Cycling Functions of Hydrothermarchaeota in Hydrothermal Sediment.</title>
        <authorList>
            <person name="Zhou Z."/>
            <person name="Liu Y."/>
            <person name="Xu W."/>
            <person name="Pan J."/>
            <person name="Luo Z.H."/>
            <person name="Li M."/>
        </authorList>
    </citation>
    <scope>NUCLEOTIDE SEQUENCE [LARGE SCALE GENOMIC DNA]</scope>
    <source>
        <strain evidence="1">SpSt-1071</strain>
    </source>
</reference>
<gene>
    <name evidence="1" type="ORF">ENM28_05415</name>
</gene>
<sequence>MRTEVERLIALAESRPGARRRLRALRSGDPPEAWLLLHEAFGGRGSVDHLRAVGVLAGTFRHKPGLHPARALKERPERLKRILAAPTGPEMAEALARQGGLVEELDLVEACLAVFYWSPRRAIEWARRAYTEKEAKEAKEEA</sequence>
<proteinExistence type="predicted"/>